<protein>
    <recommendedName>
        <fullName evidence="5">Major facilitator superfamily (MFS) profile domain-containing protein</fullName>
    </recommendedName>
</protein>
<keyword evidence="3 4" id="KW-0472">Membrane</keyword>
<evidence type="ECO:0000313" key="7">
    <source>
        <dbReference type="Proteomes" id="UP000189462"/>
    </source>
</evidence>
<dbReference type="PANTHER" id="PTHR43129">
    <property type="entry name" value="FOSMIDOMYCIN RESISTANCE PROTEIN"/>
    <property type="match status" value="1"/>
</dbReference>
<reference evidence="6 7" key="1">
    <citation type="submission" date="2017-02" db="EMBL/GenBank/DDBJ databases">
        <title>Genomic diversity within the haloalkaliphilic genus Thioalkalivibrio.</title>
        <authorList>
            <person name="Ahn A.-C."/>
            <person name="Meier-Kolthoff J."/>
            <person name="Overmars L."/>
            <person name="Richter M."/>
            <person name="Woyke T."/>
            <person name="Sorokin D.Y."/>
            <person name="Muyzer G."/>
        </authorList>
    </citation>
    <scope>NUCLEOTIDE SEQUENCE [LARGE SCALE GENOMIC DNA]</scope>
    <source>
        <strain evidence="6 7">ALJD</strain>
    </source>
</reference>
<feature type="transmembrane region" description="Helical" evidence="4">
    <location>
        <begin position="262"/>
        <end position="283"/>
    </location>
</feature>
<dbReference type="Pfam" id="PF07690">
    <property type="entry name" value="MFS_1"/>
    <property type="match status" value="1"/>
</dbReference>
<feature type="transmembrane region" description="Helical" evidence="4">
    <location>
        <begin position="83"/>
        <end position="100"/>
    </location>
</feature>
<dbReference type="SUPFAM" id="SSF103473">
    <property type="entry name" value="MFS general substrate transporter"/>
    <property type="match status" value="1"/>
</dbReference>
<feature type="transmembrane region" description="Helical" evidence="4">
    <location>
        <begin position="350"/>
        <end position="373"/>
    </location>
</feature>
<dbReference type="RefSeq" id="WP_077277431.1">
    <property type="nucleotide sequence ID" value="NZ_MVBK01000008.1"/>
</dbReference>
<feature type="transmembrane region" description="Helical" evidence="4">
    <location>
        <begin position="106"/>
        <end position="123"/>
    </location>
</feature>
<dbReference type="Proteomes" id="UP000189462">
    <property type="component" value="Unassembled WGS sequence"/>
</dbReference>
<organism evidence="6 7">
    <name type="scientific">Thioalkalivibrio denitrificans</name>
    <dbReference type="NCBI Taxonomy" id="108003"/>
    <lineage>
        <taxon>Bacteria</taxon>
        <taxon>Pseudomonadati</taxon>
        <taxon>Pseudomonadota</taxon>
        <taxon>Gammaproteobacteria</taxon>
        <taxon>Chromatiales</taxon>
        <taxon>Ectothiorhodospiraceae</taxon>
        <taxon>Thioalkalivibrio</taxon>
    </lineage>
</organism>
<evidence type="ECO:0000256" key="3">
    <source>
        <dbReference type="ARBA" id="ARBA00023136"/>
    </source>
</evidence>
<evidence type="ECO:0000256" key="2">
    <source>
        <dbReference type="ARBA" id="ARBA00022989"/>
    </source>
</evidence>
<keyword evidence="7" id="KW-1185">Reference proteome</keyword>
<feature type="transmembrane region" description="Helical" evidence="4">
    <location>
        <begin position="171"/>
        <end position="191"/>
    </location>
</feature>
<dbReference type="OrthoDB" id="8894129at2"/>
<accession>A0A1V3NUX3</accession>
<name>A0A1V3NUX3_9GAMM</name>
<dbReference type="InterPro" id="IPR020846">
    <property type="entry name" value="MFS_dom"/>
</dbReference>
<dbReference type="Gene3D" id="1.20.1250.20">
    <property type="entry name" value="MFS general substrate transporter like domains"/>
    <property type="match status" value="2"/>
</dbReference>
<feature type="transmembrane region" description="Helical" evidence="4">
    <location>
        <begin position="320"/>
        <end position="338"/>
    </location>
</feature>
<evidence type="ECO:0000256" key="1">
    <source>
        <dbReference type="ARBA" id="ARBA00022692"/>
    </source>
</evidence>
<feature type="transmembrane region" description="Helical" evidence="4">
    <location>
        <begin position="385"/>
        <end position="407"/>
    </location>
</feature>
<feature type="domain" description="Major facilitator superfamily (MFS) profile" evidence="5">
    <location>
        <begin position="19"/>
        <end position="409"/>
    </location>
</feature>
<proteinExistence type="predicted"/>
<sequence>MASAVLSLIAPFPAGERRTVGLVSTAHAFSHFYMLVLPPVFPLLHGELGLSYAALGLLLSVYAVVTGLMQLPMGLLVDRVGGRAILVLGLALNGTGILLVGLVPGYWAMLGCMVLAGAGNAVFHPADYAILSARVGEGRVGRAFSMHLFAGYLGWMAAPPAVLVLTGLFGWRAALVILGAAGIAYAGLLALQRGSLCDADERHAARDAAARSRANGERTGIALLMTPVIAALFAFYVIIAMAGSGIKSFSVVALVDLHGISLAGANMALSAYFVAAAAGTLLGGWMADRVQRRELATAVAFILSAGFVMLLTMAGLPLAGVFGLMLGAGFFIAVVAPMRDVMVRQAAPRGTVGTAFGLVTTGFSAGAVVAPALLGWVVDLGQPALVFWAVAGFTLLGVFTLVGVSAARSRLEPAPAR</sequence>
<dbReference type="GO" id="GO:0005886">
    <property type="term" value="C:plasma membrane"/>
    <property type="evidence" value="ECO:0007669"/>
    <property type="project" value="TreeGrafter"/>
</dbReference>
<keyword evidence="2 4" id="KW-1133">Transmembrane helix</keyword>
<feature type="transmembrane region" description="Helical" evidence="4">
    <location>
        <begin position="144"/>
        <end position="165"/>
    </location>
</feature>
<dbReference type="AlphaFoldDB" id="A0A1V3NUX3"/>
<keyword evidence="1 4" id="KW-0812">Transmembrane</keyword>
<feature type="transmembrane region" description="Helical" evidence="4">
    <location>
        <begin position="295"/>
        <end position="314"/>
    </location>
</feature>
<comment type="caution">
    <text evidence="6">The sequence shown here is derived from an EMBL/GenBank/DDBJ whole genome shotgun (WGS) entry which is preliminary data.</text>
</comment>
<dbReference type="PROSITE" id="PS50850">
    <property type="entry name" value="MFS"/>
    <property type="match status" value="1"/>
</dbReference>
<dbReference type="PANTHER" id="PTHR43129:SF1">
    <property type="entry name" value="FOSMIDOMYCIN RESISTANCE PROTEIN"/>
    <property type="match status" value="1"/>
</dbReference>
<gene>
    <name evidence="6" type="ORF">B1C78_01850</name>
</gene>
<evidence type="ECO:0000313" key="6">
    <source>
        <dbReference type="EMBL" id="OOG28602.1"/>
    </source>
</evidence>
<feature type="transmembrane region" description="Helical" evidence="4">
    <location>
        <begin position="221"/>
        <end position="242"/>
    </location>
</feature>
<dbReference type="InterPro" id="IPR036259">
    <property type="entry name" value="MFS_trans_sf"/>
</dbReference>
<dbReference type="GO" id="GO:0022857">
    <property type="term" value="F:transmembrane transporter activity"/>
    <property type="evidence" value="ECO:0007669"/>
    <property type="project" value="InterPro"/>
</dbReference>
<dbReference type="STRING" id="108003.B1C78_01850"/>
<evidence type="ECO:0000256" key="4">
    <source>
        <dbReference type="SAM" id="Phobius"/>
    </source>
</evidence>
<evidence type="ECO:0000259" key="5">
    <source>
        <dbReference type="PROSITE" id="PS50850"/>
    </source>
</evidence>
<dbReference type="EMBL" id="MVBK01000008">
    <property type="protein sequence ID" value="OOG28602.1"/>
    <property type="molecule type" value="Genomic_DNA"/>
</dbReference>
<feature type="transmembrane region" description="Helical" evidence="4">
    <location>
        <begin position="52"/>
        <end position="71"/>
    </location>
</feature>
<dbReference type="InterPro" id="IPR011701">
    <property type="entry name" value="MFS"/>
</dbReference>